<keyword evidence="3" id="KW-1185">Reference proteome</keyword>
<dbReference type="STRING" id="74031.SAMN04488077_10790"/>
<accession>A0A0L6CQI3</accession>
<dbReference type="PATRIC" id="fig|74031.6.peg.3621"/>
<dbReference type="PANTHER" id="PTHR36573:SF1">
    <property type="entry name" value="INTERMEMBRANE PHOSPHOLIPID TRANSPORT SYSTEM BINDING PROTEIN MLAC"/>
    <property type="match status" value="1"/>
</dbReference>
<comment type="caution">
    <text evidence="2">The sequence shown here is derived from an EMBL/GenBank/DDBJ whole genome shotgun (WGS) entry which is preliminary data.</text>
</comment>
<dbReference type="PROSITE" id="PS51318">
    <property type="entry name" value="TAT"/>
    <property type="match status" value="1"/>
</dbReference>
<dbReference type="Proteomes" id="UP000037046">
    <property type="component" value="Unassembled WGS sequence"/>
</dbReference>
<keyword evidence="1" id="KW-0732">Signal</keyword>
<proteinExistence type="predicted"/>
<sequence length="201" mass="22089">MTSNPSRRRFVVSGLALAGAALAPLPLHALTEARARALVDQVVSEINRVIASGKGLSSMIRDFEQIFSRHADVSIIAQSTLGADARRASSAQIRAYTEAFRGYVARKYGKRFNEFKGGRIEVNGVTQVKSWHEVKSTAYLPGESPFEVSFLVSDRSGQDKFFDMIIEGISLRLSERTEIGAMLDRRNGDINALIQDLKQAG</sequence>
<feature type="signal peptide" evidence="1">
    <location>
        <begin position="1"/>
        <end position="29"/>
    </location>
</feature>
<name>A0A0L6CQI3_9RHOB</name>
<dbReference type="InterPro" id="IPR042245">
    <property type="entry name" value="Tgt2/MlaC_sf"/>
</dbReference>
<dbReference type="EMBL" id="LGVV01000084">
    <property type="protein sequence ID" value="KNX39925.1"/>
    <property type="molecule type" value="Genomic_DNA"/>
</dbReference>
<dbReference type="AlphaFoldDB" id="A0A0L6CQI3"/>
<evidence type="ECO:0000313" key="3">
    <source>
        <dbReference type="Proteomes" id="UP000037046"/>
    </source>
</evidence>
<dbReference type="InterPro" id="IPR008869">
    <property type="entry name" value="MlaC/ttg2D"/>
</dbReference>
<dbReference type="OrthoDB" id="7839352at2"/>
<dbReference type="RefSeq" id="WP_050664348.1">
    <property type="nucleotide sequence ID" value="NZ_CP118494.1"/>
</dbReference>
<dbReference type="PANTHER" id="PTHR36573">
    <property type="entry name" value="INTERMEMBRANE PHOSPHOLIPID TRANSPORT SYSTEM BINDING PROTEIN MLAC"/>
    <property type="match status" value="1"/>
</dbReference>
<dbReference type="Pfam" id="PF05494">
    <property type="entry name" value="MlaC"/>
    <property type="match status" value="1"/>
</dbReference>
<dbReference type="InterPro" id="IPR006311">
    <property type="entry name" value="TAT_signal"/>
</dbReference>
<evidence type="ECO:0000313" key="2">
    <source>
        <dbReference type="EMBL" id="KNX39925.1"/>
    </source>
</evidence>
<reference evidence="3" key="1">
    <citation type="submission" date="2015-07" db="EMBL/GenBank/DDBJ databases">
        <title>Draft Genome Sequence of Roseovarius tolerans EL-164, a producer of N-Acylated Alanine Methyl Esters (NAMEs).</title>
        <authorList>
            <person name="Voget S."/>
            <person name="Bruns H."/>
            <person name="Wagner-Doebler I."/>
            <person name="Schulz S."/>
            <person name="Daniel R."/>
        </authorList>
    </citation>
    <scope>NUCLEOTIDE SEQUENCE [LARGE SCALE GENOMIC DNA]</scope>
    <source>
        <strain evidence="3">EL-164</strain>
    </source>
</reference>
<feature type="chain" id="PRO_5005562847" evidence="1">
    <location>
        <begin position="30"/>
        <end position="201"/>
    </location>
</feature>
<protein>
    <submittedName>
        <fullName evidence="2">Putative phospholipid-binding protein MlaC</fullName>
    </submittedName>
</protein>
<dbReference type="Gene3D" id="3.10.450.710">
    <property type="entry name" value="Tgt2/MlaC"/>
    <property type="match status" value="1"/>
</dbReference>
<organism evidence="2 3">
    <name type="scientific">Roseovarius tolerans</name>
    <dbReference type="NCBI Taxonomy" id="74031"/>
    <lineage>
        <taxon>Bacteria</taxon>
        <taxon>Pseudomonadati</taxon>
        <taxon>Pseudomonadota</taxon>
        <taxon>Alphaproteobacteria</taxon>
        <taxon>Rhodobacterales</taxon>
        <taxon>Roseobacteraceae</taxon>
        <taxon>Roseovarius</taxon>
    </lineage>
</organism>
<evidence type="ECO:0000256" key="1">
    <source>
        <dbReference type="SAM" id="SignalP"/>
    </source>
</evidence>
<gene>
    <name evidence="2" type="primary">mlaC</name>
    <name evidence="2" type="ORF">ROTO_35280</name>
</gene>